<name>A0A1D7QS62_9BACI</name>
<gene>
    <name evidence="5" type="ORF">BBEV_0437</name>
</gene>
<dbReference type="RefSeq" id="WP_069363965.1">
    <property type="nucleotide sequence ID" value="NZ_CP012502.1"/>
</dbReference>
<feature type="transmembrane region" description="Helical" evidence="2">
    <location>
        <begin position="12"/>
        <end position="40"/>
    </location>
</feature>
<dbReference type="InterPro" id="IPR015402">
    <property type="entry name" value="DUF1980"/>
</dbReference>
<feature type="transmembrane region" description="Helical" evidence="2">
    <location>
        <begin position="46"/>
        <end position="63"/>
    </location>
</feature>
<dbReference type="STRING" id="632773.BBEV_0437"/>
<dbReference type="PANTHER" id="PTHR40047:SF1">
    <property type="entry name" value="UPF0703 PROTEIN YCGQ"/>
    <property type="match status" value="1"/>
</dbReference>
<dbReference type="Pfam" id="PF21537">
    <property type="entry name" value="DUF1980_C"/>
    <property type="match status" value="1"/>
</dbReference>
<dbReference type="KEGG" id="bbev:BBEV_0437"/>
<accession>A0A1D7QS62</accession>
<dbReference type="InterPro" id="IPR052955">
    <property type="entry name" value="UPF0703_membrane_permease"/>
</dbReference>
<protein>
    <recommendedName>
        <fullName evidence="7">TIGR03943 family protein</fullName>
    </recommendedName>
</protein>
<evidence type="ECO:0008006" key="7">
    <source>
        <dbReference type="Google" id="ProtNLM"/>
    </source>
</evidence>
<evidence type="ECO:0000259" key="4">
    <source>
        <dbReference type="Pfam" id="PF21537"/>
    </source>
</evidence>
<dbReference type="OrthoDB" id="9770408at2"/>
<dbReference type="NCBIfam" id="TIGR03943">
    <property type="entry name" value="TIGR03943 family putative permease subunit"/>
    <property type="match status" value="1"/>
</dbReference>
<evidence type="ECO:0000259" key="3">
    <source>
        <dbReference type="Pfam" id="PF09323"/>
    </source>
</evidence>
<keyword evidence="2" id="KW-0812">Transmembrane</keyword>
<reference evidence="5 6" key="1">
    <citation type="submission" date="2015-08" db="EMBL/GenBank/DDBJ databases">
        <title>The complete genome sequence of Bacillus beveridgei MLTeJB.</title>
        <authorList>
            <person name="Hanson T.E."/>
            <person name="Mesa C."/>
            <person name="Basesman S.M."/>
            <person name="Oremland R.S."/>
        </authorList>
    </citation>
    <scope>NUCLEOTIDE SEQUENCE [LARGE SCALE GENOMIC DNA]</scope>
    <source>
        <strain evidence="5 6">MLTeJB</strain>
    </source>
</reference>
<dbReference type="InterPro" id="IPR048447">
    <property type="entry name" value="DUF1980_C"/>
</dbReference>
<feature type="region of interest" description="Disordered" evidence="1">
    <location>
        <begin position="132"/>
        <end position="164"/>
    </location>
</feature>
<organism evidence="5 6">
    <name type="scientific">Salisediminibacterium beveridgei</name>
    <dbReference type="NCBI Taxonomy" id="632773"/>
    <lineage>
        <taxon>Bacteria</taxon>
        <taxon>Bacillati</taxon>
        <taxon>Bacillota</taxon>
        <taxon>Bacilli</taxon>
        <taxon>Bacillales</taxon>
        <taxon>Bacillaceae</taxon>
        <taxon>Salisediminibacterium</taxon>
    </lineage>
</organism>
<keyword evidence="2" id="KW-1133">Transmembrane helix</keyword>
<feature type="domain" description="DUF1980" evidence="4">
    <location>
        <begin position="203"/>
        <end position="340"/>
    </location>
</feature>
<dbReference type="Proteomes" id="UP000094463">
    <property type="component" value="Chromosome"/>
</dbReference>
<dbReference type="AlphaFoldDB" id="A0A1D7QS62"/>
<evidence type="ECO:0000313" key="5">
    <source>
        <dbReference type="EMBL" id="AOM81831.1"/>
    </source>
</evidence>
<keyword evidence="6" id="KW-1185">Reference proteome</keyword>
<evidence type="ECO:0000313" key="6">
    <source>
        <dbReference type="Proteomes" id="UP000094463"/>
    </source>
</evidence>
<proteinExistence type="predicted"/>
<dbReference type="EMBL" id="CP012502">
    <property type="protein sequence ID" value="AOM81831.1"/>
    <property type="molecule type" value="Genomic_DNA"/>
</dbReference>
<dbReference type="PATRIC" id="fig|632773.3.peg.471"/>
<sequence length="342" mass="38269">MANHPYDHSYHAFIQGIILLGFALLMLSLILTGNIVYYIAPTMMPFIYFALAVFTLLGVVQVLRGTRNPAGEGHEHDHNCSCDHDHEIKGPPVVKALIYSIFILPILFGFTLPDQSLDSSIAANRGIQFAGSGTSGDNVPPEPSSAFAENNPAEAAGDDAEAGGEMSRAEAYLDDPEGYLASIEERTNPAGPDVDHYEIEDLYGEDWFEDYQLEIRDKWIEEDHITVTDDNYIDIMTMLDYFMEDFTGHTFEITGFTYRDEHLADNQLISARFAMTCCTADVTVHGLLFEHPDAYRFTEDQWLTVEGTLELAEHDGNTMPVLTGTTITEIPEPDRPYVYPNY</sequence>
<evidence type="ECO:0000256" key="2">
    <source>
        <dbReference type="SAM" id="Phobius"/>
    </source>
</evidence>
<keyword evidence="2" id="KW-0472">Membrane</keyword>
<evidence type="ECO:0000256" key="1">
    <source>
        <dbReference type="SAM" id="MobiDB-lite"/>
    </source>
</evidence>
<dbReference type="PANTHER" id="PTHR40047">
    <property type="entry name" value="UPF0703 PROTEIN YCGQ"/>
    <property type="match status" value="1"/>
</dbReference>
<dbReference type="Pfam" id="PF09323">
    <property type="entry name" value="DUF1980"/>
    <property type="match status" value="1"/>
</dbReference>
<feature type="domain" description="DUF1980" evidence="3">
    <location>
        <begin position="14"/>
        <end position="128"/>
    </location>
</feature>
<dbReference type="InterPro" id="IPR048493">
    <property type="entry name" value="DUF1980_N"/>
</dbReference>